<name>A0A9P9IX31_9HYPO</name>
<dbReference type="EMBL" id="JAGMUU010000016">
    <property type="protein sequence ID" value="KAH7136877.1"/>
    <property type="molecule type" value="Genomic_DNA"/>
</dbReference>
<feature type="compositionally biased region" description="Basic residues" evidence="1">
    <location>
        <begin position="10"/>
        <end position="21"/>
    </location>
</feature>
<protein>
    <submittedName>
        <fullName evidence="2">Uncharacterized protein</fullName>
    </submittedName>
</protein>
<dbReference type="AlphaFoldDB" id="A0A9P9IX31"/>
<evidence type="ECO:0000313" key="2">
    <source>
        <dbReference type="EMBL" id="KAH7136877.1"/>
    </source>
</evidence>
<evidence type="ECO:0000313" key="3">
    <source>
        <dbReference type="Proteomes" id="UP000717696"/>
    </source>
</evidence>
<feature type="region of interest" description="Disordered" evidence="1">
    <location>
        <begin position="115"/>
        <end position="155"/>
    </location>
</feature>
<gene>
    <name evidence="2" type="ORF">B0J13DRAFT_81929</name>
</gene>
<organism evidence="2 3">
    <name type="scientific">Dactylonectria estremocensis</name>
    <dbReference type="NCBI Taxonomy" id="1079267"/>
    <lineage>
        <taxon>Eukaryota</taxon>
        <taxon>Fungi</taxon>
        <taxon>Dikarya</taxon>
        <taxon>Ascomycota</taxon>
        <taxon>Pezizomycotina</taxon>
        <taxon>Sordariomycetes</taxon>
        <taxon>Hypocreomycetidae</taxon>
        <taxon>Hypocreales</taxon>
        <taxon>Nectriaceae</taxon>
        <taxon>Dactylonectria</taxon>
    </lineage>
</organism>
<reference evidence="2" key="1">
    <citation type="journal article" date="2021" name="Nat. Commun.">
        <title>Genetic determinants of endophytism in the Arabidopsis root mycobiome.</title>
        <authorList>
            <person name="Mesny F."/>
            <person name="Miyauchi S."/>
            <person name="Thiergart T."/>
            <person name="Pickel B."/>
            <person name="Atanasova L."/>
            <person name="Karlsson M."/>
            <person name="Huettel B."/>
            <person name="Barry K.W."/>
            <person name="Haridas S."/>
            <person name="Chen C."/>
            <person name="Bauer D."/>
            <person name="Andreopoulos W."/>
            <person name="Pangilinan J."/>
            <person name="LaButti K."/>
            <person name="Riley R."/>
            <person name="Lipzen A."/>
            <person name="Clum A."/>
            <person name="Drula E."/>
            <person name="Henrissat B."/>
            <person name="Kohler A."/>
            <person name="Grigoriev I.V."/>
            <person name="Martin F.M."/>
            <person name="Hacquard S."/>
        </authorList>
    </citation>
    <scope>NUCLEOTIDE SEQUENCE</scope>
    <source>
        <strain evidence="2">MPI-CAGE-AT-0021</strain>
    </source>
</reference>
<feature type="compositionally biased region" description="Polar residues" evidence="1">
    <location>
        <begin position="138"/>
        <end position="155"/>
    </location>
</feature>
<dbReference type="OrthoDB" id="5022060at2759"/>
<accession>A0A9P9IX31</accession>
<comment type="caution">
    <text evidence="2">The sequence shown here is derived from an EMBL/GenBank/DDBJ whole genome shotgun (WGS) entry which is preliminary data.</text>
</comment>
<dbReference type="Proteomes" id="UP000717696">
    <property type="component" value="Unassembled WGS sequence"/>
</dbReference>
<proteinExistence type="predicted"/>
<evidence type="ECO:0000256" key="1">
    <source>
        <dbReference type="SAM" id="MobiDB-lite"/>
    </source>
</evidence>
<sequence>MADEKAASKPNRRQPPRRCHARQYSGPYRESRRRSGAPARPETLRPPTPAVEEPLPAPDISQPQEKLVSSLFRSLVKFWAMILDEPSWPLRLAPGGIVSSLPSPPADEKTALCLSDNEGNDNKKTTTAGNELPLPGNDKSSSGDVDQQGQVTTPINDQGRNWNELLLARLVLQEELSRLRLWKVAFTDDDLDLLAKAEPEIVQSTLKCLVNVSNALITEFDIPKPDQLNSSRLALEVEENILLEFVKRVEALIKLVPYDDDVMTEGDYSETRGSDTTAGGQTFLKSIAENIDRLNRLSHSLCLVLDDLRA</sequence>
<feature type="region of interest" description="Disordered" evidence="1">
    <location>
        <begin position="1"/>
        <end position="62"/>
    </location>
</feature>
<keyword evidence="3" id="KW-1185">Reference proteome</keyword>